<name>A0A2N9ENY9_FAGSY</name>
<reference evidence="1" key="1">
    <citation type="submission" date="2018-02" db="EMBL/GenBank/DDBJ databases">
        <authorList>
            <person name="Cohen D.B."/>
            <person name="Kent A.D."/>
        </authorList>
    </citation>
    <scope>NUCLEOTIDE SEQUENCE</scope>
</reference>
<dbReference type="EMBL" id="OIVN01000224">
    <property type="protein sequence ID" value="SPC76515.1"/>
    <property type="molecule type" value="Genomic_DNA"/>
</dbReference>
<evidence type="ECO:0000313" key="1">
    <source>
        <dbReference type="EMBL" id="SPC76515.1"/>
    </source>
</evidence>
<protein>
    <recommendedName>
        <fullName evidence="2">Reverse transcriptase zinc-binding domain-containing protein</fullName>
    </recommendedName>
</protein>
<organism evidence="1">
    <name type="scientific">Fagus sylvatica</name>
    <name type="common">Beechnut</name>
    <dbReference type="NCBI Taxonomy" id="28930"/>
    <lineage>
        <taxon>Eukaryota</taxon>
        <taxon>Viridiplantae</taxon>
        <taxon>Streptophyta</taxon>
        <taxon>Embryophyta</taxon>
        <taxon>Tracheophyta</taxon>
        <taxon>Spermatophyta</taxon>
        <taxon>Magnoliopsida</taxon>
        <taxon>eudicotyledons</taxon>
        <taxon>Gunneridae</taxon>
        <taxon>Pentapetalae</taxon>
        <taxon>rosids</taxon>
        <taxon>fabids</taxon>
        <taxon>Fagales</taxon>
        <taxon>Fagaceae</taxon>
        <taxon>Fagus</taxon>
    </lineage>
</organism>
<dbReference type="AlphaFoldDB" id="A0A2N9ENY9"/>
<accession>A0A2N9ENY9</accession>
<evidence type="ECO:0008006" key="2">
    <source>
        <dbReference type="Google" id="ProtNLM"/>
    </source>
</evidence>
<gene>
    <name evidence="1" type="ORF">FSB_LOCUS4397</name>
</gene>
<sequence>MLAKLAWWVLSNRDNFYVKVMRAKYRVTNHWLQATASRNASFTWKGLEGVRPLLTQGACLLVGFGEQILVWDDSWIPELPHFKPQPNISIGNPQVFAVESLISSSLIGLLLAPPPDLCPNIDAKNQFVLTSAIILDQIWKVRNLKVHNEKDLDMVRALCNINNRCREFGALRYFHSSPSRVVVAKDWRGTVVLAISKKVNTTIPQLRQKLFFGLPILQRTWVWLQCNLRVILSSVWMQ</sequence>
<proteinExistence type="predicted"/>